<proteinExistence type="predicted"/>
<evidence type="ECO:0000313" key="1">
    <source>
        <dbReference type="EMBL" id="VWX37571.1"/>
    </source>
</evidence>
<dbReference type="RefSeq" id="WP_159173568.1">
    <property type="nucleotide sequence ID" value="NZ_LR732312.1"/>
</dbReference>
<keyword evidence="2" id="KW-1185">Reference proteome</keyword>
<gene>
    <name evidence="1" type="ORF">EXIGUO9Y_320010</name>
</gene>
<sequence>MEFTHWKRRLQDHFERMGFNLRIERLAMQDIIKLEATHGAFLFFPVTINLYERMGWKMIAIESHHPDTVEDAFAEAQIESLFQLTMVTFEEEEREFLLGFYSNTGRYLTDRQSPTGQLLAAIEREWYDGETIRIETFEEFPGLFVAPPFAHQAYAFAAAEGKWHMFVGRTGRPANDYRFDGAVLMPHRIADNELFTMTPLAVAIDDTAGLRDQLREERSEIKRFHTQAMETIRDYDPSFGFAWRGTVTFFHGIPVDPFAQRLWLEDGQKRFRIMQKASQRILALGDTCTEAIHALDEAVSAGEPDGTPVSAVGQLILGIWQQFESDERTYLTEVVCKGISRTQAENRIRHGLARQEAVNWIERAQNGRDHFQFAGLSITLPHRPPGTIEIRREEEQR</sequence>
<organism evidence="1 2">
    <name type="scientific">Exiguobacterium oxidotolerans</name>
    <dbReference type="NCBI Taxonomy" id="223958"/>
    <lineage>
        <taxon>Bacteria</taxon>
        <taxon>Bacillati</taxon>
        <taxon>Bacillota</taxon>
        <taxon>Bacilli</taxon>
        <taxon>Bacillales</taxon>
        <taxon>Bacillales Family XII. Incertae Sedis</taxon>
        <taxon>Exiguobacterium</taxon>
    </lineage>
</organism>
<evidence type="ECO:0000313" key="2">
    <source>
        <dbReference type="Proteomes" id="UP000439752"/>
    </source>
</evidence>
<dbReference type="EMBL" id="CABWKQ010000026">
    <property type="protein sequence ID" value="VWX37571.1"/>
    <property type="molecule type" value="Genomic_DNA"/>
</dbReference>
<accession>A0A653IER8</accession>
<dbReference type="AlphaFoldDB" id="A0A653IER8"/>
<name>A0A653IER8_9BACL</name>
<reference evidence="1 2" key="1">
    <citation type="submission" date="2019-10" db="EMBL/GenBank/DDBJ databases">
        <authorList>
            <person name="Karimi E."/>
        </authorList>
    </citation>
    <scope>NUCLEOTIDE SEQUENCE [LARGE SCALE GENOMIC DNA]</scope>
    <source>
        <strain evidence="1">Exiguobacterium sp. 9Y</strain>
    </source>
</reference>
<protein>
    <submittedName>
        <fullName evidence="1">Uncharacterized protein</fullName>
    </submittedName>
</protein>
<dbReference type="Proteomes" id="UP000439752">
    <property type="component" value="Unassembled WGS sequence"/>
</dbReference>